<dbReference type="GeneID" id="92930248"/>
<dbReference type="OrthoDB" id="9151705at2"/>
<protein>
    <submittedName>
        <fullName evidence="1">Uncharacterized protein</fullName>
    </submittedName>
</protein>
<accession>F9ZPM6</accession>
<dbReference type="STRING" id="990288.Atc_0196"/>
<dbReference type="KEGG" id="acu:Atc_0196"/>
<dbReference type="AlphaFoldDB" id="F9ZPM6"/>
<name>F9ZPM6_ACICS</name>
<organism evidence="1 2">
    <name type="scientific">Acidithiobacillus caldus (strain SM-1)</name>
    <dbReference type="NCBI Taxonomy" id="990288"/>
    <lineage>
        <taxon>Bacteria</taxon>
        <taxon>Pseudomonadati</taxon>
        <taxon>Pseudomonadota</taxon>
        <taxon>Acidithiobacillia</taxon>
        <taxon>Acidithiobacillales</taxon>
        <taxon>Acidithiobacillaceae</taxon>
        <taxon>Acidithiobacillus</taxon>
    </lineage>
</organism>
<dbReference type="Proteomes" id="UP000006135">
    <property type="component" value="Chromosome"/>
</dbReference>
<gene>
    <name evidence="1" type="ordered locus">Atc_0196</name>
</gene>
<evidence type="ECO:0000313" key="2">
    <source>
        <dbReference type="Proteomes" id="UP000006135"/>
    </source>
</evidence>
<keyword evidence="2" id="KW-1185">Reference proteome</keyword>
<dbReference type="EMBL" id="CP002573">
    <property type="protein sequence ID" value="AEK56847.1"/>
    <property type="molecule type" value="Genomic_DNA"/>
</dbReference>
<dbReference type="HOGENOM" id="CLU_1369636_0_0_6"/>
<reference evidence="1 2" key="1">
    <citation type="journal article" date="2011" name="J. Genet. Genomics">
        <title>Unraveling the Acidithiobacillus caldus complete genome and its central metabolisms for carbon assimilation.</title>
        <authorList>
            <person name="You X.Y."/>
            <person name="Guo X."/>
            <person name="Zheng H.J."/>
            <person name="Zhang M.J."/>
            <person name="Liu L.J."/>
            <person name="Zhu Y.Q."/>
            <person name="Zhu B."/>
            <person name="Wang S.Y."/>
            <person name="Zhao G.P."/>
            <person name="Poetsch A."/>
            <person name="Jiang C.Y."/>
            <person name="Liu S.J."/>
        </authorList>
    </citation>
    <scope>NUCLEOTIDE SEQUENCE [LARGE SCALE GENOMIC DNA]</scope>
    <source>
        <strain evidence="1 2">SM-1</strain>
    </source>
</reference>
<proteinExistence type="predicted"/>
<dbReference type="RefSeq" id="WP_014002157.1">
    <property type="nucleotide sequence ID" value="NC_015850.1"/>
</dbReference>
<evidence type="ECO:0000313" key="1">
    <source>
        <dbReference type="EMBL" id="AEK56847.1"/>
    </source>
</evidence>
<sequence>MHIDTVMRLVNAAYDLDQTLEHALREIDRRALNALVLVKRHGTLLAGYGVVAQAFREQAVSLKAAAADMRTLLPRLIEVQMRALQHGRYLDSMNLSVLASCGTNCCAGLAQSRDRWQARVQEDEAEAHKILLQLLRAVEVLEARVAEQEYVVVNGRIEAALSENVGAPLNRVSAEMGQAIRAVSTGIRQFHSVLGGVLS</sequence>